<accession>A0AAW1IYF4</accession>
<proteinExistence type="predicted"/>
<name>A0AAW1IYF4_POPJA</name>
<protein>
    <submittedName>
        <fullName evidence="1">Uncharacterized protein</fullName>
    </submittedName>
</protein>
<comment type="caution">
    <text evidence="1">The sequence shown here is derived from an EMBL/GenBank/DDBJ whole genome shotgun (WGS) entry which is preliminary data.</text>
</comment>
<reference evidence="1 2" key="1">
    <citation type="journal article" date="2024" name="BMC Genomics">
        <title>De novo assembly and annotation of Popillia japonica's genome with initial clues to its potential as an invasive pest.</title>
        <authorList>
            <person name="Cucini C."/>
            <person name="Boschi S."/>
            <person name="Funari R."/>
            <person name="Cardaioli E."/>
            <person name="Iannotti N."/>
            <person name="Marturano G."/>
            <person name="Paoli F."/>
            <person name="Bruttini M."/>
            <person name="Carapelli A."/>
            <person name="Frati F."/>
            <person name="Nardi F."/>
        </authorList>
    </citation>
    <scope>NUCLEOTIDE SEQUENCE [LARGE SCALE GENOMIC DNA]</scope>
    <source>
        <strain evidence="1">DMR45628</strain>
    </source>
</reference>
<dbReference type="AlphaFoldDB" id="A0AAW1IYF4"/>
<keyword evidence="2" id="KW-1185">Reference proteome</keyword>
<evidence type="ECO:0000313" key="2">
    <source>
        <dbReference type="Proteomes" id="UP001458880"/>
    </source>
</evidence>
<organism evidence="1 2">
    <name type="scientific">Popillia japonica</name>
    <name type="common">Japanese beetle</name>
    <dbReference type="NCBI Taxonomy" id="7064"/>
    <lineage>
        <taxon>Eukaryota</taxon>
        <taxon>Metazoa</taxon>
        <taxon>Ecdysozoa</taxon>
        <taxon>Arthropoda</taxon>
        <taxon>Hexapoda</taxon>
        <taxon>Insecta</taxon>
        <taxon>Pterygota</taxon>
        <taxon>Neoptera</taxon>
        <taxon>Endopterygota</taxon>
        <taxon>Coleoptera</taxon>
        <taxon>Polyphaga</taxon>
        <taxon>Scarabaeiformia</taxon>
        <taxon>Scarabaeidae</taxon>
        <taxon>Rutelinae</taxon>
        <taxon>Popillia</taxon>
    </lineage>
</organism>
<evidence type="ECO:0000313" key="1">
    <source>
        <dbReference type="EMBL" id="KAK9695041.1"/>
    </source>
</evidence>
<gene>
    <name evidence="1" type="ORF">QE152_g33131</name>
</gene>
<dbReference type="EMBL" id="JASPKY010000493">
    <property type="protein sequence ID" value="KAK9695041.1"/>
    <property type="molecule type" value="Genomic_DNA"/>
</dbReference>
<sequence length="224" mass="25415">MITSVPPSIKNWISTLEGANCEEDNSDGALDSLKNSLKNFIYKIQEETTNIDTIEEEDDHFAFTTTNNERIKKSLIVNNFASPHSPGANCEEDNSDGALDSLKNFIYKIQEETTNIDTIEEEDDHFAFTTTNNERIKKTHAYIAGYVARKILRKVGPCKQCRQQLISATVQEEHALIDIRAYSAKALIGPHTNFIKLFNKLNQIVHFYLPKICHESHVKAKLIT</sequence>
<dbReference type="Proteomes" id="UP001458880">
    <property type="component" value="Unassembled WGS sequence"/>
</dbReference>